<evidence type="ECO:0000256" key="1">
    <source>
        <dbReference type="SAM" id="MobiDB-lite"/>
    </source>
</evidence>
<organism evidence="3 4">
    <name type="scientific">Fusarium redolens</name>
    <dbReference type="NCBI Taxonomy" id="48865"/>
    <lineage>
        <taxon>Eukaryota</taxon>
        <taxon>Fungi</taxon>
        <taxon>Dikarya</taxon>
        <taxon>Ascomycota</taxon>
        <taxon>Pezizomycotina</taxon>
        <taxon>Sordariomycetes</taxon>
        <taxon>Hypocreomycetidae</taxon>
        <taxon>Hypocreales</taxon>
        <taxon>Nectriaceae</taxon>
        <taxon>Fusarium</taxon>
        <taxon>Fusarium redolens species complex</taxon>
    </lineage>
</organism>
<dbReference type="PANTHER" id="PTHR24006:SF827">
    <property type="entry name" value="UBIQUITIN CARBOXYL-TERMINAL HYDROLASE 34"/>
    <property type="match status" value="1"/>
</dbReference>
<accession>A0A9P9GPF6</accession>
<proteinExistence type="predicted"/>
<protein>
    <recommendedName>
        <fullName evidence="2">USP domain-containing protein</fullName>
    </recommendedName>
</protein>
<evidence type="ECO:0000259" key="2">
    <source>
        <dbReference type="PROSITE" id="PS50235"/>
    </source>
</evidence>
<dbReference type="GO" id="GO:0004843">
    <property type="term" value="F:cysteine-type deubiquitinase activity"/>
    <property type="evidence" value="ECO:0007669"/>
    <property type="project" value="InterPro"/>
</dbReference>
<sequence>MDPASRSPALPDRAASAEASSTRPNPFDDGNISSRKRQRTSLSGSPTNSLSTVNPGHDSSSSATLDTEPVLPRPGSTAADSHSDSVAPKTPYLGSPVCDPLTEPPSSMATLNLRNAPENDSTSSPPPPPTGAQAVAAEATAAALKDQVKESVEDAEIVMVLPPPQNLETPRTGLSHSASPPIEVIAVQSDDDMASDRQSVGVSIVDDDSMMIDPISEFPFREPTETLEGMVVRLSNYIESQSSIDTGVIYKLQQWLGRYLDYIATANQQLVVDSCRLNLVFWVTFPRIITAMAVHKPPFLTDDLLRHPTKAFFLDFARLSAWFVSQDIHTIKEFIAEQGDRGQQTVELFSPCFLQNLHSIINPLLLSDDQYEHSGALSVTFVKAFQDSPGGSLSRLLQLTRGLFEVIPSYPRLTNDLAPICLVASDIMEDSCNFVTPDIASKSKQKLDIGHTLLDLVYERLDITIDKNPTHLVADSVLLIVQALSNMIRLALKGDHPAATLMLQKHRAEFPAVPLRYTAEAISYERRFRLLIKLIQSSQMQLRFQGMTQMCKELITFWKRYGDCNAADGTFHYVEHLAEHLIQTGFIDYLLGANCHPEITVEGANIVGFIIVTRRYRKMHIDRVWEGIASRQDPRTADALARMVIHIAHLFDDDGFLLLCEKFQTLPIDAFTPVIRMLWEGIMKHMADKCSVDRPLIVQPYDLCLRLLRDSSVCTSGSQVMYPDIQQAAMQKLRELLRCGPNPEGQRQLYLGCLQDLTNKSATTLGSLWCLFITVRSKVMSHELHSLVEEHDLTRLVIEELEHAISAGQAAGIRVVLSCSINQPRREFITNLIQFEPPSITEDLGIKLWDMLVGPLSLSPDDRRVGWEILNNLHRRNNNGNPFLQACLTHHLPALSSEYFCEGMLEFLRIEILPRLNDNLNLALDDPEAVAASGIEQLWRLILEAEDEALVDRAIRTLAVDIYIDSRFFNSITTQRAQSIHLKLASRCLEQLKSAAQKLRNAGQGINSDDETVVISMTHQKLQQQERVFTRSLKFLRYILEAHQSKPSLSAPDLRTLIPQASHEVQGDSAGLKYQSFDGDQQTDIKPLVIGRANTAASLLASLRQETGFENYRIYYRGRPFLPSEQDICRSLEDLCVHDGLILVRREEGGPVLSNRVRPGASPLEIEISAHFDEMWEYLSMDEALAQEIYYFLIKLPTDGHFLRLIGSETTSYKDIFPSGQPFKSLYAVHALIEYAETLLPSQLISHNHLNYMITSSGSDPVILPEALKISISFIVQAISDEDIFNRASVLLRLKLTSTLLHALRQFLDRIGTLRGSAPPKGLPLPDPNRLVKMLSYAAGCPGDIPSPVIAGALVICLRLSMLDDKFWAELSTNSDFMHLLHRLLLTDPRQTMRSLSAKLIEELFTVMSTTTSIGETDCETSVRSRECSMAEYFWKVTSGIVRQTTGFPNQCEELFKLVYFLLVKIYTRAPELLNIAMFASQISQLLLDHTTTETIGSSSVDDSLARGLSSLLHICLQLDNSVPQSKTLPGNLAMSLVWKHLYPPKGQRSGQPVPKVILNEETRAKLCDVLFTLVKHDQKKMEAVVEALSQQVPFFEDEEDHYIYDFTYHFDRHRALRAPCGYAGLLNLSNTCYLNSLMTQLFMNTTFRRFILGCRINDPANSQQLLSYTQKLFGHMQESYRRFIDPSNFVHSIKTYDDALIDIHNQMDVDEFYNLLLDRWETQLSGHDEKRVMKSFYGGQLVQQVKSKECEHLSERLEPFSAIQCDIKGKGTLAESLQAYVDGEVMEGDNKYKCSTCDRHVDAVKRACLKDVPDNVIFHLKRFDFNLRTLQRNKINDYFSFPDRIDMRPYTIEHLSNPESDIEEDIFELVGVLVHAGTAESGHYYSYIRERPSSGNRSSWVEFNDDLVTPWDPAHMEYSTFGGPDHRPTYDTNGILYDKNYSAYMLFYQRASSLRAEQEEMMSLAISAPLRVSVPDHLADHLSDENTNILRRHCIYDPSNVKLVQMLFRQSRQHCKSVGRSDKHSSINSFMAMHNQEHELQDLAMRTLIGNLDQVVTRTKDTPDFLLYEEIIEDAVTSCEQCAFSFYDYFNQHPSALRMLLQRNPDQLVRGKIRNLFKVAVTKISKTSPNVYDPEIRYKLIHDADGDETLSEPDAPHRSVIDGVMIIFQHLWKFFHIHIRAWDEYFGTVLDFAEMGHRETGYVLAANFLASAIKIISADPLQELSGNWARMLQGVIRRNNTTKPTSYVSIIRLIHHLMSQMKPQIGAEYVEDPTERVSQLFDAFSWTSEEVDLIYRSPNGSYTSLFVEKLLTLDQEHVGSNNIIRVLTKLDNSMDEKVLGTLKLCIRGETSTQAMDPFLRASITYLESTEQLSNAKEMVEHVSVQAKSLQNTEGVYFVQLFKTALDLHQQDKELCKAVRTFSRDLIPKWVPFLLASPEEQVRRSTDDFLVCELGKIDVGAGALPSDRDITLNDQVSIKHMMKQVGLNCLEYLRDHHVRRRTQISRDIADKFLKVIEGCAAAAVATTADTQNELDVEFLTLQEDVLNPFRRLIVDELEEDGSGDG</sequence>
<reference evidence="3" key="1">
    <citation type="journal article" date="2021" name="Nat. Commun.">
        <title>Genetic determinants of endophytism in the Arabidopsis root mycobiome.</title>
        <authorList>
            <person name="Mesny F."/>
            <person name="Miyauchi S."/>
            <person name="Thiergart T."/>
            <person name="Pickel B."/>
            <person name="Atanasova L."/>
            <person name="Karlsson M."/>
            <person name="Huettel B."/>
            <person name="Barry K.W."/>
            <person name="Haridas S."/>
            <person name="Chen C."/>
            <person name="Bauer D."/>
            <person name="Andreopoulos W."/>
            <person name="Pangilinan J."/>
            <person name="LaButti K."/>
            <person name="Riley R."/>
            <person name="Lipzen A."/>
            <person name="Clum A."/>
            <person name="Drula E."/>
            <person name="Henrissat B."/>
            <person name="Kohler A."/>
            <person name="Grigoriev I.V."/>
            <person name="Martin F.M."/>
            <person name="Hacquard S."/>
        </authorList>
    </citation>
    <scope>NUCLEOTIDE SEQUENCE</scope>
    <source>
        <strain evidence="3">MPI-CAGE-AT-0023</strain>
    </source>
</reference>
<dbReference type="Pfam" id="PF12030">
    <property type="entry name" value="DUF3517"/>
    <property type="match status" value="1"/>
</dbReference>
<dbReference type="GeneID" id="70231637"/>
<dbReference type="InterPro" id="IPR001394">
    <property type="entry name" value="Peptidase_C19_UCH"/>
</dbReference>
<dbReference type="Proteomes" id="UP000720189">
    <property type="component" value="Unassembled WGS sequence"/>
</dbReference>
<feature type="domain" description="USP" evidence="2">
    <location>
        <begin position="1624"/>
        <end position="1952"/>
    </location>
</feature>
<dbReference type="InterPro" id="IPR028889">
    <property type="entry name" value="USP"/>
</dbReference>
<dbReference type="GO" id="GO:0016579">
    <property type="term" value="P:protein deubiquitination"/>
    <property type="evidence" value="ECO:0007669"/>
    <property type="project" value="InterPro"/>
</dbReference>
<evidence type="ECO:0000313" key="3">
    <source>
        <dbReference type="EMBL" id="KAH7243319.1"/>
    </source>
</evidence>
<dbReference type="EMBL" id="JAGMUX010000012">
    <property type="protein sequence ID" value="KAH7243319.1"/>
    <property type="molecule type" value="Genomic_DNA"/>
</dbReference>
<dbReference type="InterPro" id="IPR021905">
    <property type="entry name" value="DUF3517"/>
</dbReference>
<dbReference type="SUPFAM" id="SSF54001">
    <property type="entry name" value="Cysteine proteinases"/>
    <property type="match status" value="1"/>
</dbReference>
<evidence type="ECO:0000313" key="4">
    <source>
        <dbReference type="Proteomes" id="UP000720189"/>
    </source>
</evidence>
<dbReference type="InterPro" id="IPR018200">
    <property type="entry name" value="USP_CS"/>
</dbReference>
<dbReference type="InterPro" id="IPR050164">
    <property type="entry name" value="Peptidase_C19"/>
</dbReference>
<dbReference type="InterPro" id="IPR038765">
    <property type="entry name" value="Papain-like_cys_pep_sf"/>
</dbReference>
<dbReference type="GO" id="GO:0005634">
    <property type="term" value="C:nucleus"/>
    <property type="evidence" value="ECO:0007669"/>
    <property type="project" value="TreeGrafter"/>
</dbReference>
<dbReference type="PROSITE" id="PS00973">
    <property type="entry name" value="USP_2"/>
    <property type="match status" value="1"/>
</dbReference>
<feature type="compositionally biased region" description="Polar residues" evidence="1">
    <location>
        <begin position="40"/>
        <end position="65"/>
    </location>
</feature>
<dbReference type="CDD" id="cd02659">
    <property type="entry name" value="peptidase_C19C"/>
    <property type="match status" value="1"/>
</dbReference>
<dbReference type="GO" id="GO:0005829">
    <property type="term" value="C:cytosol"/>
    <property type="evidence" value="ECO:0007669"/>
    <property type="project" value="TreeGrafter"/>
</dbReference>
<name>A0A9P9GPF6_FUSRE</name>
<feature type="compositionally biased region" description="Polar residues" evidence="1">
    <location>
        <begin position="104"/>
        <end position="113"/>
    </location>
</feature>
<dbReference type="RefSeq" id="XP_046046812.1">
    <property type="nucleotide sequence ID" value="XM_046201683.1"/>
</dbReference>
<dbReference type="Pfam" id="PF00443">
    <property type="entry name" value="UCH"/>
    <property type="match status" value="1"/>
</dbReference>
<keyword evidence="4" id="KW-1185">Reference proteome</keyword>
<dbReference type="PROSITE" id="PS50235">
    <property type="entry name" value="USP_3"/>
    <property type="match status" value="1"/>
</dbReference>
<dbReference type="OrthoDB" id="420187at2759"/>
<dbReference type="Gene3D" id="3.90.70.10">
    <property type="entry name" value="Cysteine proteinases"/>
    <property type="match status" value="1"/>
</dbReference>
<dbReference type="PANTHER" id="PTHR24006">
    <property type="entry name" value="UBIQUITIN CARBOXYL-TERMINAL HYDROLASE"/>
    <property type="match status" value="1"/>
</dbReference>
<feature type="region of interest" description="Disordered" evidence="1">
    <location>
        <begin position="1"/>
        <end position="133"/>
    </location>
</feature>
<comment type="caution">
    <text evidence="3">The sequence shown here is derived from an EMBL/GenBank/DDBJ whole genome shotgun (WGS) entry which is preliminary data.</text>
</comment>
<dbReference type="FunFam" id="3.90.70.10:FF:000136">
    <property type="entry name" value="Ubiquitin C-terminal hydrolase, putative"/>
    <property type="match status" value="1"/>
</dbReference>
<gene>
    <name evidence="3" type="ORF">BKA55DRAFT_90096</name>
</gene>